<dbReference type="Proteomes" id="UP001432322">
    <property type="component" value="Unassembled WGS sequence"/>
</dbReference>
<accession>A0AAV5VT63</accession>
<dbReference type="PANTHER" id="PTHR45907:SF16">
    <property type="entry name" value="SERPENTINE RECEPTOR, CLASS J"/>
    <property type="match status" value="1"/>
</dbReference>
<feature type="transmembrane region" description="Helical" evidence="1">
    <location>
        <begin position="102"/>
        <end position="123"/>
    </location>
</feature>
<evidence type="ECO:0000256" key="1">
    <source>
        <dbReference type="SAM" id="Phobius"/>
    </source>
</evidence>
<name>A0AAV5VT63_9BILA</name>
<evidence type="ECO:0000313" key="4">
    <source>
        <dbReference type="Proteomes" id="UP001432322"/>
    </source>
</evidence>
<dbReference type="AlphaFoldDB" id="A0AAV5VT63"/>
<feature type="non-terminal residue" evidence="3">
    <location>
        <position position="124"/>
    </location>
</feature>
<evidence type="ECO:0000256" key="2">
    <source>
        <dbReference type="SAM" id="SignalP"/>
    </source>
</evidence>
<keyword evidence="1" id="KW-0812">Transmembrane</keyword>
<organism evidence="3 4">
    <name type="scientific">Pristionchus fissidentatus</name>
    <dbReference type="NCBI Taxonomy" id="1538716"/>
    <lineage>
        <taxon>Eukaryota</taxon>
        <taxon>Metazoa</taxon>
        <taxon>Ecdysozoa</taxon>
        <taxon>Nematoda</taxon>
        <taxon>Chromadorea</taxon>
        <taxon>Rhabditida</taxon>
        <taxon>Rhabditina</taxon>
        <taxon>Diplogasteromorpha</taxon>
        <taxon>Diplogasteroidea</taxon>
        <taxon>Neodiplogasteridae</taxon>
        <taxon>Pristionchus</taxon>
    </lineage>
</organism>
<evidence type="ECO:0000313" key="3">
    <source>
        <dbReference type="EMBL" id="GMT22646.1"/>
    </source>
</evidence>
<dbReference type="EMBL" id="BTSY01000004">
    <property type="protein sequence ID" value="GMT22646.1"/>
    <property type="molecule type" value="Genomic_DNA"/>
</dbReference>
<keyword evidence="4" id="KW-1185">Reference proteome</keyword>
<dbReference type="Pfam" id="PF10326">
    <property type="entry name" value="7TM_GPCR_Str"/>
    <property type="match status" value="1"/>
</dbReference>
<feature type="transmembrane region" description="Helical" evidence="1">
    <location>
        <begin position="65"/>
        <end position="90"/>
    </location>
</feature>
<reference evidence="3" key="1">
    <citation type="submission" date="2023-10" db="EMBL/GenBank/DDBJ databases">
        <title>Genome assembly of Pristionchus species.</title>
        <authorList>
            <person name="Yoshida K."/>
            <person name="Sommer R.J."/>
        </authorList>
    </citation>
    <scope>NUCLEOTIDE SEQUENCE</scope>
    <source>
        <strain evidence="3">RS5133</strain>
    </source>
</reference>
<dbReference type="PANTHER" id="PTHR45907">
    <property type="entry name" value="SERPENTINE RECEPTOR, CLASS J"/>
    <property type="match status" value="1"/>
</dbReference>
<proteinExistence type="predicted"/>
<comment type="caution">
    <text evidence="3">The sequence shown here is derived from an EMBL/GenBank/DDBJ whole genome shotgun (WGS) entry which is preliminary data.</text>
</comment>
<keyword evidence="1" id="KW-1133">Transmembrane helix</keyword>
<dbReference type="InterPro" id="IPR019423">
    <property type="entry name" value="7TM_GPCR_serpentine_rcpt_Srj"/>
</dbReference>
<keyword evidence="1" id="KW-0472">Membrane</keyword>
<gene>
    <name evidence="3" type="ORF">PFISCL1PPCAC_13943</name>
</gene>
<keyword evidence="2" id="KW-0732">Signal</keyword>
<dbReference type="InterPro" id="IPR019428">
    <property type="entry name" value="7TM_GPCR_serpentine_rcpt_Str"/>
</dbReference>
<sequence>VTGLLFNLILLYHIQRFSTRELGTYKYLLEILAAYDTCLVVIHHVTYPITIPSSTAFAYVADRSFGTLSLAAFYSSCYAVPFVLLNVHLLYRYWTVCYPHKIALFTCPKFVTALLFNGALLQLS</sequence>
<evidence type="ECO:0008006" key="5">
    <source>
        <dbReference type="Google" id="ProtNLM"/>
    </source>
</evidence>
<feature type="non-terminal residue" evidence="3">
    <location>
        <position position="1"/>
    </location>
</feature>
<feature type="chain" id="PRO_5044000271" description="G protein-coupled receptor" evidence="2">
    <location>
        <begin position="20"/>
        <end position="124"/>
    </location>
</feature>
<feature type="signal peptide" evidence="2">
    <location>
        <begin position="1"/>
        <end position="19"/>
    </location>
</feature>
<protein>
    <recommendedName>
        <fullName evidence="5">G protein-coupled receptor</fullName>
    </recommendedName>
</protein>